<feature type="compositionally biased region" description="Basic residues" evidence="1">
    <location>
        <begin position="212"/>
        <end position="222"/>
    </location>
</feature>
<evidence type="ECO:0000313" key="2">
    <source>
        <dbReference type="EMBL" id="KAK9745452.1"/>
    </source>
</evidence>
<comment type="caution">
    <text evidence="2">The sequence shown here is derived from an EMBL/GenBank/DDBJ whole genome shotgun (WGS) entry which is preliminary data.</text>
</comment>
<evidence type="ECO:0000256" key="1">
    <source>
        <dbReference type="SAM" id="MobiDB-lite"/>
    </source>
</evidence>
<name>A0AAW1MIG2_POPJA</name>
<protein>
    <submittedName>
        <fullName evidence="2">Uncharacterized protein</fullName>
    </submittedName>
</protein>
<dbReference type="EMBL" id="JASPKY010000049">
    <property type="protein sequence ID" value="KAK9745452.1"/>
    <property type="molecule type" value="Genomic_DNA"/>
</dbReference>
<accession>A0AAW1MIG2</accession>
<feature type="compositionally biased region" description="Basic and acidic residues" evidence="1">
    <location>
        <begin position="231"/>
        <end position="241"/>
    </location>
</feature>
<keyword evidence="3" id="KW-1185">Reference proteome</keyword>
<reference evidence="2 3" key="1">
    <citation type="journal article" date="2024" name="BMC Genomics">
        <title>De novo assembly and annotation of Popillia japonica's genome with initial clues to its potential as an invasive pest.</title>
        <authorList>
            <person name="Cucini C."/>
            <person name="Boschi S."/>
            <person name="Funari R."/>
            <person name="Cardaioli E."/>
            <person name="Iannotti N."/>
            <person name="Marturano G."/>
            <person name="Paoli F."/>
            <person name="Bruttini M."/>
            <person name="Carapelli A."/>
            <person name="Frati F."/>
            <person name="Nardi F."/>
        </authorList>
    </citation>
    <scope>NUCLEOTIDE SEQUENCE [LARGE SCALE GENOMIC DNA]</scope>
    <source>
        <strain evidence="2">DMR45628</strain>
    </source>
</reference>
<sequence length="241" mass="27415">MSARSKYLVKLAIEKLQADAYVSRDYPNFKTPEVVKTLENNIFNAAEIADERMPNSMLNIEKIVDDGLIFGGQPFDASLNLPLEENSLLIDEVVPENCVLSRSNVPASKSTYVRSDLQYLDVAATVEIHEAASDISSENLEDLENISVINHASIEFDVDDPDYCLTSSNEDSEDEDEDKVAEVATEEHQRKDNEEHSRRRNRSKKACSEKWKRNRNKIKRMKGQAYLGYTRTEDGKVKHNK</sequence>
<organism evidence="2 3">
    <name type="scientific">Popillia japonica</name>
    <name type="common">Japanese beetle</name>
    <dbReference type="NCBI Taxonomy" id="7064"/>
    <lineage>
        <taxon>Eukaryota</taxon>
        <taxon>Metazoa</taxon>
        <taxon>Ecdysozoa</taxon>
        <taxon>Arthropoda</taxon>
        <taxon>Hexapoda</taxon>
        <taxon>Insecta</taxon>
        <taxon>Pterygota</taxon>
        <taxon>Neoptera</taxon>
        <taxon>Endopterygota</taxon>
        <taxon>Coleoptera</taxon>
        <taxon>Polyphaga</taxon>
        <taxon>Scarabaeiformia</taxon>
        <taxon>Scarabaeidae</taxon>
        <taxon>Rutelinae</taxon>
        <taxon>Popillia</taxon>
    </lineage>
</organism>
<feature type="compositionally biased region" description="Basic and acidic residues" evidence="1">
    <location>
        <begin position="185"/>
        <end position="197"/>
    </location>
</feature>
<dbReference type="AlphaFoldDB" id="A0AAW1MIG2"/>
<evidence type="ECO:0000313" key="3">
    <source>
        <dbReference type="Proteomes" id="UP001458880"/>
    </source>
</evidence>
<feature type="region of interest" description="Disordered" evidence="1">
    <location>
        <begin position="165"/>
        <end position="241"/>
    </location>
</feature>
<dbReference type="Proteomes" id="UP001458880">
    <property type="component" value="Unassembled WGS sequence"/>
</dbReference>
<feature type="compositionally biased region" description="Acidic residues" evidence="1">
    <location>
        <begin position="170"/>
        <end position="179"/>
    </location>
</feature>
<gene>
    <name evidence="2" type="ORF">QE152_g6955</name>
</gene>
<proteinExistence type="predicted"/>